<dbReference type="PANTHER" id="PTHR37299:SF3">
    <property type="entry name" value="STAGE 0 SPORULATION PROTEIN A HOMOLOG"/>
    <property type="match status" value="1"/>
</dbReference>
<dbReference type="Proteomes" id="UP000247612">
    <property type="component" value="Unassembled WGS sequence"/>
</dbReference>
<evidence type="ECO:0000256" key="4">
    <source>
        <dbReference type="ARBA" id="ARBA00037164"/>
    </source>
</evidence>
<evidence type="ECO:0000256" key="2">
    <source>
        <dbReference type="ARBA" id="ARBA00023012"/>
    </source>
</evidence>
<dbReference type="RefSeq" id="WP_022938053.1">
    <property type="nucleotide sequence ID" value="NZ_CABKRQ010000004.1"/>
</dbReference>
<dbReference type="Gene3D" id="3.40.50.2300">
    <property type="match status" value="1"/>
</dbReference>
<name>A0A318KTB7_9FIRM</name>
<reference evidence="6 7" key="1">
    <citation type="submission" date="2018-05" db="EMBL/GenBank/DDBJ databases">
        <title>Genomic Encyclopedia of Type Strains, Phase IV (KMG-IV): sequencing the most valuable type-strain genomes for metagenomic binning, comparative biology and taxonomic classification.</title>
        <authorList>
            <person name="Goeker M."/>
        </authorList>
    </citation>
    <scope>NUCLEOTIDE SEQUENCE [LARGE SCALE GENOMIC DNA]</scope>
    <source>
        <strain evidence="6 7">JC118</strain>
    </source>
</reference>
<keyword evidence="2" id="KW-0902">Two-component regulatory system</keyword>
<dbReference type="Gene3D" id="2.40.50.1020">
    <property type="entry name" value="LytTr DNA-binding domain"/>
    <property type="match status" value="1"/>
</dbReference>
<dbReference type="InterPro" id="IPR007492">
    <property type="entry name" value="LytTR_DNA-bd_dom"/>
</dbReference>
<keyword evidence="3" id="KW-0010">Activator</keyword>
<dbReference type="InterPro" id="IPR011006">
    <property type="entry name" value="CheY-like_superfamily"/>
</dbReference>
<evidence type="ECO:0000259" key="5">
    <source>
        <dbReference type="PROSITE" id="PS50930"/>
    </source>
</evidence>
<dbReference type="Pfam" id="PF04397">
    <property type="entry name" value="LytTR"/>
    <property type="match status" value="1"/>
</dbReference>
<dbReference type="GO" id="GO:0003677">
    <property type="term" value="F:DNA binding"/>
    <property type="evidence" value="ECO:0007669"/>
    <property type="project" value="InterPro"/>
</dbReference>
<dbReference type="SMART" id="SM00850">
    <property type="entry name" value="LytTR"/>
    <property type="match status" value="1"/>
</dbReference>
<dbReference type="EMBL" id="QJKH01000016">
    <property type="protein sequence ID" value="PXX75932.1"/>
    <property type="molecule type" value="Genomic_DNA"/>
</dbReference>
<dbReference type="SUPFAM" id="SSF52172">
    <property type="entry name" value="CheY-like"/>
    <property type="match status" value="1"/>
</dbReference>
<evidence type="ECO:0000256" key="1">
    <source>
        <dbReference type="ARBA" id="ARBA00022490"/>
    </source>
</evidence>
<protein>
    <submittedName>
        <fullName evidence="6">LytTR family two component transcriptional regulator</fullName>
    </submittedName>
</protein>
<keyword evidence="7" id="KW-1185">Reference proteome</keyword>
<evidence type="ECO:0000256" key="3">
    <source>
        <dbReference type="ARBA" id="ARBA00023159"/>
    </source>
</evidence>
<dbReference type="STRING" id="1034346.GCA_000313565_01748"/>
<sequence length="239" mass="28039">MYQIIIGDDDQSFLKEAAVETAALMEHNGIRQGIDYELLTFNEPQRLIDYLHQNKDACQLLMLDVEFGSKNGLAIMKELREQELKCSLIYLTNYRDYVYDCFDTQPLYYMLKPIDWQKLGDVILKNYHEHYQGSKLNLKLSGKHVMLAYDDIYALEATSHKVCIWLKDSQLAWNGTLSAIEQHLPSHLFCRCHNSFLVNLKHIQELDRKEIKMDNGARFPVSKRLYATALRQYFAYLKN</sequence>
<comment type="caution">
    <text evidence="6">The sequence shown here is derived from an EMBL/GenBank/DDBJ whole genome shotgun (WGS) entry which is preliminary data.</text>
</comment>
<dbReference type="OrthoDB" id="1653482at2"/>
<feature type="domain" description="HTH LytTR-type" evidence="5">
    <location>
        <begin position="136"/>
        <end position="236"/>
    </location>
</feature>
<dbReference type="AlphaFoldDB" id="A0A318KTB7"/>
<gene>
    <name evidence="6" type="ORF">DES51_11622</name>
</gene>
<dbReference type="InterPro" id="IPR046947">
    <property type="entry name" value="LytR-like"/>
</dbReference>
<dbReference type="Pfam" id="PF00072">
    <property type="entry name" value="Response_reg"/>
    <property type="match status" value="1"/>
</dbReference>
<evidence type="ECO:0000313" key="6">
    <source>
        <dbReference type="EMBL" id="PXX75932.1"/>
    </source>
</evidence>
<keyword evidence="1" id="KW-0963">Cytoplasm</keyword>
<dbReference type="PROSITE" id="PS50930">
    <property type="entry name" value="HTH_LYTTR"/>
    <property type="match status" value="1"/>
</dbReference>
<dbReference type="PANTHER" id="PTHR37299">
    <property type="entry name" value="TRANSCRIPTIONAL REGULATOR-RELATED"/>
    <property type="match status" value="1"/>
</dbReference>
<dbReference type="InterPro" id="IPR001789">
    <property type="entry name" value="Sig_transdc_resp-reg_receiver"/>
</dbReference>
<dbReference type="GO" id="GO:0000156">
    <property type="term" value="F:phosphorelay response regulator activity"/>
    <property type="evidence" value="ECO:0007669"/>
    <property type="project" value="InterPro"/>
</dbReference>
<evidence type="ECO:0000313" key="7">
    <source>
        <dbReference type="Proteomes" id="UP000247612"/>
    </source>
</evidence>
<comment type="function">
    <text evidence="4">Required for high-level post-exponential phase expression of a series of secreted proteins.</text>
</comment>
<organism evidence="6 7">
    <name type="scientific">Dielma fastidiosa</name>
    <dbReference type="NCBI Taxonomy" id="1034346"/>
    <lineage>
        <taxon>Bacteria</taxon>
        <taxon>Bacillati</taxon>
        <taxon>Bacillota</taxon>
        <taxon>Erysipelotrichia</taxon>
        <taxon>Erysipelotrichales</taxon>
        <taxon>Erysipelotrichaceae</taxon>
        <taxon>Dielma</taxon>
    </lineage>
</organism>
<proteinExistence type="predicted"/>
<accession>A0A318KTB7</accession>